<protein>
    <submittedName>
        <fullName evidence="1">Uncharacterized protein</fullName>
    </submittedName>
</protein>
<evidence type="ECO:0000313" key="2">
    <source>
        <dbReference type="Proteomes" id="UP000654004"/>
    </source>
</evidence>
<keyword evidence="2" id="KW-1185">Reference proteome</keyword>
<accession>A0ABQ2QVS1</accession>
<reference evidence="2" key="1">
    <citation type="journal article" date="2019" name="Int. J. Syst. Evol. Microbiol.">
        <title>The Global Catalogue of Microorganisms (GCM) 10K type strain sequencing project: providing services to taxonomists for standard genome sequencing and annotation.</title>
        <authorList>
            <consortium name="The Broad Institute Genomics Platform"/>
            <consortium name="The Broad Institute Genome Sequencing Center for Infectious Disease"/>
            <person name="Wu L."/>
            <person name="Ma J."/>
        </authorList>
    </citation>
    <scope>NUCLEOTIDE SEQUENCE [LARGE SCALE GENOMIC DNA]</scope>
    <source>
        <strain evidence="2">JCM 32305</strain>
    </source>
</reference>
<dbReference type="Proteomes" id="UP000654004">
    <property type="component" value="Unassembled WGS sequence"/>
</dbReference>
<dbReference type="EMBL" id="BMQW01000011">
    <property type="protein sequence ID" value="GGP96901.1"/>
    <property type="molecule type" value="Genomic_DNA"/>
</dbReference>
<name>A0ABQ2QVS1_9GAMM</name>
<sequence length="96" mass="11031">MGPLTRFAYSSIPLPLDDVRAHLPEDMIKSNHPEVSISYKGERLINDPKEDWFEFTGKKAGRAKCSNSKSKEKCDEYSKKYQSMKEEANRVISSMK</sequence>
<comment type="caution">
    <text evidence="1">The sequence shown here is derived from an EMBL/GenBank/DDBJ whole genome shotgun (WGS) entry which is preliminary data.</text>
</comment>
<evidence type="ECO:0000313" key="1">
    <source>
        <dbReference type="EMBL" id="GGP96901.1"/>
    </source>
</evidence>
<proteinExistence type="predicted"/>
<gene>
    <name evidence="1" type="ORF">GCM10009410_33490</name>
</gene>
<organism evidence="1 2">
    <name type="scientific">Shewanella ulleungensis</name>
    <dbReference type="NCBI Taxonomy" id="2282699"/>
    <lineage>
        <taxon>Bacteria</taxon>
        <taxon>Pseudomonadati</taxon>
        <taxon>Pseudomonadota</taxon>
        <taxon>Gammaproteobacteria</taxon>
        <taxon>Alteromonadales</taxon>
        <taxon>Shewanellaceae</taxon>
        <taxon>Shewanella</taxon>
    </lineage>
</organism>
<dbReference type="RefSeq" id="WP_188958270.1">
    <property type="nucleotide sequence ID" value="NZ_BMQW01000011.1"/>
</dbReference>